<proteinExistence type="predicted"/>
<evidence type="ECO:0000313" key="2">
    <source>
        <dbReference type="Proteomes" id="UP000776276"/>
    </source>
</evidence>
<comment type="caution">
    <text evidence="1">The sequence shown here is derived from an EMBL/GenBank/DDBJ whole genome shotgun (WGS) entry which is preliminary data.</text>
</comment>
<sequence>MSMVMRRTWRRVRLGTDNDRDIDLVLSGCASGNATGGQADYPDGKLAPRPMVVHEFSADETG</sequence>
<dbReference type="RefSeq" id="WP_216319982.1">
    <property type="nucleotide sequence ID" value="NZ_JAHKRT010000001.1"/>
</dbReference>
<dbReference type="Proteomes" id="UP000776276">
    <property type="component" value="Unassembled WGS sequence"/>
</dbReference>
<protein>
    <submittedName>
        <fullName evidence="1">Uncharacterized protein</fullName>
    </submittedName>
</protein>
<accession>A0ABS6BHR3</accession>
<keyword evidence="2" id="KW-1185">Reference proteome</keyword>
<dbReference type="EMBL" id="JAHKRT010000001">
    <property type="protein sequence ID" value="MBU3076794.1"/>
    <property type="molecule type" value="Genomic_DNA"/>
</dbReference>
<organism evidence="1 2">
    <name type="scientific">Sphingomonas quercus</name>
    <dbReference type="NCBI Taxonomy" id="2842451"/>
    <lineage>
        <taxon>Bacteria</taxon>
        <taxon>Pseudomonadati</taxon>
        <taxon>Pseudomonadota</taxon>
        <taxon>Alphaproteobacteria</taxon>
        <taxon>Sphingomonadales</taxon>
        <taxon>Sphingomonadaceae</taxon>
        <taxon>Sphingomonas</taxon>
    </lineage>
</organism>
<gene>
    <name evidence="1" type="ORF">KOF26_02860</name>
</gene>
<name>A0ABS6BHR3_9SPHN</name>
<evidence type="ECO:0000313" key="1">
    <source>
        <dbReference type="EMBL" id="MBU3076794.1"/>
    </source>
</evidence>
<reference evidence="1 2" key="1">
    <citation type="submission" date="2021-06" db="EMBL/GenBank/DDBJ databases">
        <title>Sphingomonas sp. XMGL2, whole genome shotgun sequencing project.</title>
        <authorList>
            <person name="Zhao G."/>
            <person name="Shen L."/>
        </authorList>
    </citation>
    <scope>NUCLEOTIDE SEQUENCE [LARGE SCALE GENOMIC DNA]</scope>
    <source>
        <strain evidence="1 2">XMGL2</strain>
    </source>
</reference>